<accession>A0A5J9UDJ9</accession>
<proteinExistence type="predicted"/>
<name>A0A5J9UDJ9_9POAL</name>
<dbReference type="OrthoDB" id="786335at2759"/>
<dbReference type="EMBL" id="RWGY01000026">
    <property type="protein sequence ID" value="TVU21785.1"/>
    <property type="molecule type" value="Genomic_DNA"/>
</dbReference>
<dbReference type="Pfam" id="PF05056">
    <property type="entry name" value="DUF674"/>
    <property type="match status" value="1"/>
</dbReference>
<keyword evidence="2" id="KW-1185">Reference proteome</keyword>
<dbReference type="AlphaFoldDB" id="A0A5J9UDJ9"/>
<dbReference type="InterPro" id="IPR007750">
    <property type="entry name" value="DUF674"/>
</dbReference>
<evidence type="ECO:0000313" key="2">
    <source>
        <dbReference type="Proteomes" id="UP000324897"/>
    </source>
</evidence>
<dbReference type="PANTHER" id="PTHR33103">
    <property type="entry name" value="OS01G0153900 PROTEIN"/>
    <property type="match status" value="1"/>
</dbReference>
<dbReference type="PANTHER" id="PTHR33103:SF52">
    <property type="entry name" value="OS01G0154100 PROTEIN"/>
    <property type="match status" value="1"/>
</dbReference>
<sequence length="71" mass="7365">MAPTSSNASTKLSMKLLVDTKAGRVLYAEAGKDVVDFLFSLLTMPVGAVVRILSKDAMVGSIGNLYGTTAA</sequence>
<gene>
    <name evidence="1" type="ORF">EJB05_31447</name>
</gene>
<evidence type="ECO:0000313" key="1">
    <source>
        <dbReference type="EMBL" id="TVU21785.1"/>
    </source>
</evidence>
<dbReference type="Proteomes" id="UP000324897">
    <property type="component" value="Unassembled WGS sequence"/>
</dbReference>
<reference evidence="1 2" key="1">
    <citation type="journal article" date="2019" name="Sci. Rep.">
        <title>A high-quality genome of Eragrostis curvula grass provides insights into Poaceae evolution and supports new strategies to enhance forage quality.</title>
        <authorList>
            <person name="Carballo J."/>
            <person name="Santos B.A.C.M."/>
            <person name="Zappacosta D."/>
            <person name="Garbus I."/>
            <person name="Selva J.P."/>
            <person name="Gallo C.A."/>
            <person name="Diaz A."/>
            <person name="Albertini E."/>
            <person name="Caccamo M."/>
            <person name="Echenique V."/>
        </authorList>
    </citation>
    <scope>NUCLEOTIDE SEQUENCE [LARGE SCALE GENOMIC DNA]</scope>
    <source>
        <strain evidence="2">cv. Victoria</strain>
        <tissue evidence="1">Leaf</tissue>
    </source>
</reference>
<feature type="non-terminal residue" evidence="1">
    <location>
        <position position="1"/>
    </location>
</feature>
<dbReference type="Gramene" id="TVU21785">
    <property type="protein sequence ID" value="TVU21785"/>
    <property type="gene ID" value="EJB05_31447"/>
</dbReference>
<evidence type="ECO:0008006" key="3">
    <source>
        <dbReference type="Google" id="ProtNLM"/>
    </source>
</evidence>
<comment type="caution">
    <text evidence="1">The sequence shown here is derived from an EMBL/GenBank/DDBJ whole genome shotgun (WGS) entry which is preliminary data.</text>
</comment>
<organism evidence="1 2">
    <name type="scientific">Eragrostis curvula</name>
    <name type="common">weeping love grass</name>
    <dbReference type="NCBI Taxonomy" id="38414"/>
    <lineage>
        <taxon>Eukaryota</taxon>
        <taxon>Viridiplantae</taxon>
        <taxon>Streptophyta</taxon>
        <taxon>Embryophyta</taxon>
        <taxon>Tracheophyta</taxon>
        <taxon>Spermatophyta</taxon>
        <taxon>Magnoliopsida</taxon>
        <taxon>Liliopsida</taxon>
        <taxon>Poales</taxon>
        <taxon>Poaceae</taxon>
        <taxon>PACMAD clade</taxon>
        <taxon>Chloridoideae</taxon>
        <taxon>Eragrostideae</taxon>
        <taxon>Eragrostidinae</taxon>
        <taxon>Eragrostis</taxon>
    </lineage>
</organism>
<protein>
    <recommendedName>
        <fullName evidence="3">DUF674 domain-containing protein</fullName>
    </recommendedName>
</protein>